<protein>
    <submittedName>
        <fullName evidence="1">Uncharacterized protein</fullName>
    </submittedName>
</protein>
<gene>
    <name evidence="1" type="ORF">V5O48_015988</name>
</gene>
<feature type="non-terminal residue" evidence="1">
    <location>
        <position position="386"/>
    </location>
</feature>
<proteinExistence type="predicted"/>
<dbReference type="EMBL" id="JBAHYK010002033">
    <property type="protein sequence ID" value="KAL0566029.1"/>
    <property type="molecule type" value="Genomic_DNA"/>
</dbReference>
<sequence>MTYFCDLAFVKYGVTDAHEELAKCFRKDVPSAFWKVAKYRGDVVSCEEQPQEFVANRFAKGPENFACSREFWERCLEEWENNKQDDVWLERQVAEAKVRHEHAKQLRNWWRGRVKEHKLGLAVKRKARADAIFQRLAELGWKEELDLQRDRDGLSCLEKFRIGTQAKKLSEKDWNDLRPKLEAALQEAKAGRLQSELCTKWTKRYSQFVRLLKAELDKLPFNTVGPGMSDYANLPPFQKKLFLPIEHELVEDDLSDLFGQMPQIREEWIQARKEDLVGVLKKNGMADATLETLNSAATIFACGTCGARCVYPRPLMHKCLRGLENSSHRGIARGEPSFDDFLLFANGMVWQANMFSLSKRSRKAQDILSIVGLPVNATVEDVTKRN</sequence>
<organism evidence="1 2">
    <name type="scientific">Marasmius crinis-equi</name>
    <dbReference type="NCBI Taxonomy" id="585013"/>
    <lineage>
        <taxon>Eukaryota</taxon>
        <taxon>Fungi</taxon>
        <taxon>Dikarya</taxon>
        <taxon>Basidiomycota</taxon>
        <taxon>Agaricomycotina</taxon>
        <taxon>Agaricomycetes</taxon>
        <taxon>Agaricomycetidae</taxon>
        <taxon>Agaricales</taxon>
        <taxon>Marasmiineae</taxon>
        <taxon>Marasmiaceae</taxon>
        <taxon>Marasmius</taxon>
    </lineage>
</organism>
<evidence type="ECO:0000313" key="2">
    <source>
        <dbReference type="Proteomes" id="UP001465976"/>
    </source>
</evidence>
<evidence type="ECO:0000313" key="1">
    <source>
        <dbReference type="EMBL" id="KAL0566029.1"/>
    </source>
</evidence>
<accession>A0ABR3ESY4</accession>
<reference evidence="1 2" key="1">
    <citation type="submission" date="2024-02" db="EMBL/GenBank/DDBJ databases">
        <title>A draft genome for the cacao thread blight pathogen Marasmius crinis-equi.</title>
        <authorList>
            <person name="Cohen S.P."/>
            <person name="Baruah I.K."/>
            <person name="Amoako-Attah I."/>
            <person name="Bukari Y."/>
            <person name="Meinhardt L.W."/>
            <person name="Bailey B.A."/>
        </authorList>
    </citation>
    <scope>NUCLEOTIDE SEQUENCE [LARGE SCALE GENOMIC DNA]</scope>
    <source>
        <strain evidence="1 2">GH-76</strain>
    </source>
</reference>
<name>A0ABR3ESY4_9AGAR</name>
<keyword evidence="2" id="KW-1185">Reference proteome</keyword>
<comment type="caution">
    <text evidence="1">The sequence shown here is derived from an EMBL/GenBank/DDBJ whole genome shotgun (WGS) entry which is preliminary data.</text>
</comment>
<dbReference type="Proteomes" id="UP001465976">
    <property type="component" value="Unassembled WGS sequence"/>
</dbReference>